<gene>
    <name evidence="1" type="ORF">DICVIV_07294</name>
</gene>
<proteinExistence type="predicted"/>
<dbReference type="EMBL" id="KN716342">
    <property type="protein sequence ID" value="KJH46640.1"/>
    <property type="molecule type" value="Genomic_DNA"/>
</dbReference>
<name>A0A0D8XQ15_DICVI</name>
<protein>
    <submittedName>
        <fullName evidence="1">Uncharacterized protein</fullName>
    </submittedName>
</protein>
<sequence>MKESRTTLLNVRFTSTNSSGTKYESVLAASIVGENQRNLNKRMLNIVVMTRSFSGYHKNVAPKRALLSKKTDISSNTYAAVQLENCQLDYRMTANDTQQANEHEVLEVD</sequence>
<reference evidence="1 2" key="1">
    <citation type="submission" date="2013-11" db="EMBL/GenBank/DDBJ databases">
        <title>Draft genome of the bovine lungworm Dictyocaulus viviparus.</title>
        <authorList>
            <person name="Mitreva M."/>
        </authorList>
    </citation>
    <scope>NUCLEOTIDE SEQUENCE [LARGE SCALE GENOMIC DNA]</scope>
    <source>
        <strain evidence="1 2">HannoverDv2000</strain>
    </source>
</reference>
<dbReference type="Proteomes" id="UP000053766">
    <property type="component" value="Unassembled WGS sequence"/>
</dbReference>
<evidence type="ECO:0000313" key="1">
    <source>
        <dbReference type="EMBL" id="KJH46640.1"/>
    </source>
</evidence>
<reference evidence="2" key="2">
    <citation type="journal article" date="2016" name="Sci. Rep.">
        <title>Dictyocaulus viviparus genome, variome and transcriptome elucidate lungworm biology and support future intervention.</title>
        <authorList>
            <person name="McNulty S.N."/>
            <person name="Strube C."/>
            <person name="Rosa B.A."/>
            <person name="Martin J.C."/>
            <person name="Tyagi R."/>
            <person name="Choi Y.J."/>
            <person name="Wang Q."/>
            <person name="Hallsworth Pepin K."/>
            <person name="Zhang X."/>
            <person name="Ozersky P."/>
            <person name="Wilson R.K."/>
            <person name="Sternberg P.W."/>
            <person name="Gasser R.B."/>
            <person name="Mitreva M."/>
        </authorList>
    </citation>
    <scope>NUCLEOTIDE SEQUENCE [LARGE SCALE GENOMIC DNA]</scope>
    <source>
        <strain evidence="2">HannoverDv2000</strain>
    </source>
</reference>
<dbReference type="AlphaFoldDB" id="A0A0D8XQ15"/>
<keyword evidence="2" id="KW-1185">Reference proteome</keyword>
<evidence type="ECO:0000313" key="2">
    <source>
        <dbReference type="Proteomes" id="UP000053766"/>
    </source>
</evidence>
<accession>A0A0D8XQ15</accession>
<organism evidence="1 2">
    <name type="scientific">Dictyocaulus viviparus</name>
    <name type="common">Bovine lungworm</name>
    <dbReference type="NCBI Taxonomy" id="29172"/>
    <lineage>
        <taxon>Eukaryota</taxon>
        <taxon>Metazoa</taxon>
        <taxon>Ecdysozoa</taxon>
        <taxon>Nematoda</taxon>
        <taxon>Chromadorea</taxon>
        <taxon>Rhabditida</taxon>
        <taxon>Rhabditina</taxon>
        <taxon>Rhabditomorpha</taxon>
        <taxon>Strongyloidea</taxon>
        <taxon>Metastrongylidae</taxon>
        <taxon>Dictyocaulus</taxon>
    </lineage>
</organism>